<feature type="active site" description="Charge relay system" evidence="5 6">
    <location>
        <position position="415"/>
    </location>
</feature>
<dbReference type="PANTHER" id="PTHR43806">
    <property type="entry name" value="PEPTIDASE S8"/>
    <property type="match status" value="1"/>
</dbReference>
<evidence type="ECO:0000256" key="6">
    <source>
        <dbReference type="PROSITE-ProRule" id="PRU01240"/>
    </source>
</evidence>
<evidence type="ECO:0000313" key="10">
    <source>
        <dbReference type="EMBL" id="GIJ03942.1"/>
    </source>
</evidence>
<dbReference type="EMBL" id="BOOY01000025">
    <property type="protein sequence ID" value="GIJ03942.1"/>
    <property type="molecule type" value="Genomic_DNA"/>
</dbReference>
<comment type="caution">
    <text evidence="10">The sequence shown here is derived from an EMBL/GenBank/DDBJ whole genome shotgun (WGS) entry which is preliminary data.</text>
</comment>
<organism evidence="10 11">
    <name type="scientific">Spirilliplanes yamanashiensis</name>
    <dbReference type="NCBI Taxonomy" id="42233"/>
    <lineage>
        <taxon>Bacteria</taxon>
        <taxon>Bacillati</taxon>
        <taxon>Actinomycetota</taxon>
        <taxon>Actinomycetes</taxon>
        <taxon>Micromonosporales</taxon>
        <taxon>Micromonosporaceae</taxon>
        <taxon>Spirilliplanes</taxon>
    </lineage>
</organism>
<dbReference type="PROSITE" id="PS00136">
    <property type="entry name" value="SUBTILASE_ASP"/>
    <property type="match status" value="1"/>
</dbReference>
<evidence type="ECO:0000256" key="3">
    <source>
        <dbReference type="ARBA" id="ARBA00022801"/>
    </source>
</evidence>
<dbReference type="PROSITE" id="PS00138">
    <property type="entry name" value="SUBTILASE_SER"/>
    <property type="match status" value="1"/>
</dbReference>
<dbReference type="InterPro" id="IPR023827">
    <property type="entry name" value="Peptidase_S8_Asp-AS"/>
</dbReference>
<dbReference type="Proteomes" id="UP000652013">
    <property type="component" value="Unassembled WGS sequence"/>
</dbReference>
<feature type="signal peptide" evidence="8">
    <location>
        <begin position="1"/>
        <end position="24"/>
    </location>
</feature>
<accession>A0A8J4DJ93</accession>
<dbReference type="RefSeq" id="WP_203939190.1">
    <property type="nucleotide sequence ID" value="NZ_BAAAGJ010000002.1"/>
</dbReference>
<dbReference type="InterPro" id="IPR015500">
    <property type="entry name" value="Peptidase_S8_subtilisin-rel"/>
</dbReference>
<evidence type="ECO:0000313" key="11">
    <source>
        <dbReference type="Proteomes" id="UP000652013"/>
    </source>
</evidence>
<keyword evidence="4 6" id="KW-0720">Serine protease</keyword>
<evidence type="ECO:0000256" key="4">
    <source>
        <dbReference type="ARBA" id="ARBA00022825"/>
    </source>
</evidence>
<evidence type="ECO:0000256" key="7">
    <source>
        <dbReference type="RuleBase" id="RU003355"/>
    </source>
</evidence>
<sequence>MTLRRGALAALVTAGFLVAPAAPAAAGPAPAPAAPASTTAAPAGAGVTLVTGDRVRLAGDRVVVEPAKGRERIGFARWTSRGDTYVVPADALALTGAGRVDRRLFNITQLVAHGFDDRSRADLPLVVTTSRPSAVPGVTRAFPRAGAAAVRTRKADAPRLWSTVRAGGAVQRLALDGPVRAQLDRSVTQIGAPVAWRAGLTGKGVTVAVVDSGVDARHPDLADAVADAVDLSGDGTGDAYGHGTHVASILAGSGAARGGEYRGVAPDARLLDVKVLGDDGSGSESGILAGLEYAATHGADVVNVSLGIDFSADGADVLSAAVDRLTERTGALFVVAAGNNGPTAGTIGSPAAAASALTVGAVDRDDSLAWFSARGPRHHNSGIKPDLTAPGVGIVAALTGAGGTDGPYTAMSGTSMAAPHVAGAAALLAQAHPGWSAAQLKAALMGTAVPSPGATVYEQGAGRADLARATAQRVFASAASIDVGVAAWPHADDAPVRRPVTFTNTGDAPATVDLAFDVRDPAGAPAPAGMFAADPPRLTVPAGGSATATVIVDTRDPEAPTGVYGGVLTAAGLRIPVGVDVEAERYDVAVQVRGRRGEATADYGLRLTNLDTLAEYTPYAPSGRVVARVPHGRYRLDTFVRSGAETVIGIEPELVVDRDRAVTVSGADGHTVDLRVERPGARVGTAWLGFDSVSTGGVPLGYGWIGGQEAFGSVYVRPSETAAPGRFTFTAEASLAQPSHDGAFRDSPYLYNVRAVTDGRVPAGVARVFADAELARVDATLAAAAPGRTGVRGIVERDLPATLTEFYTPGHVWYPDFAQYGPRGREHLTAAPARVYAAGQVTRETWNGAVFGPSLPVRPGRLFLAERVGDQISVGVPMFADGAVDHTGHPGAVRSQSTELYAGDRLVGTYPLAGQGYFPVPSTPGEYRLRSELTQAGADTSTSVTADWTFSSAPAPGVTNVPLLAVRFAPVLDGRNAAPGGAFSFAAAVQRNGDGIVGAGVTLAVDASTDDGATWAPAALARTGDGWTVTVTHPAGAAFVSLRATARDTAGNAVTQTILRAYAVR</sequence>
<feature type="chain" id="PRO_5035314816" evidence="8">
    <location>
        <begin position="25"/>
        <end position="1065"/>
    </location>
</feature>
<evidence type="ECO:0000256" key="5">
    <source>
        <dbReference type="PIRSR" id="PIRSR615500-1"/>
    </source>
</evidence>
<keyword evidence="2 6" id="KW-0645">Protease</keyword>
<keyword evidence="8" id="KW-0732">Signal</keyword>
<dbReference type="PRINTS" id="PR00723">
    <property type="entry name" value="SUBTILISIN"/>
</dbReference>
<dbReference type="AlphaFoldDB" id="A0A8J4DJ93"/>
<dbReference type="InterPro" id="IPR000209">
    <property type="entry name" value="Peptidase_S8/S53_dom"/>
</dbReference>
<keyword evidence="11" id="KW-1185">Reference proteome</keyword>
<proteinExistence type="inferred from homology"/>
<keyword evidence="3 6" id="KW-0378">Hydrolase</keyword>
<evidence type="ECO:0000256" key="1">
    <source>
        <dbReference type="ARBA" id="ARBA00011073"/>
    </source>
</evidence>
<evidence type="ECO:0000259" key="9">
    <source>
        <dbReference type="Pfam" id="PF00082"/>
    </source>
</evidence>
<dbReference type="PROSITE" id="PS51892">
    <property type="entry name" value="SUBTILASE"/>
    <property type="match status" value="1"/>
</dbReference>
<comment type="similarity">
    <text evidence="1 6 7">Belongs to the peptidase S8 family.</text>
</comment>
<dbReference type="InterPro" id="IPR050131">
    <property type="entry name" value="Peptidase_S8_subtilisin-like"/>
</dbReference>
<dbReference type="Gene3D" id="3.40.50.200">
    <property type="entry name" value="Peptidase S8/S53 domain"/>
    <property type="match status" value="1"/>
</dbReference>
<protein>
    <submittedName>
        <fullName evidence="10">Serine protease</fullName>
    </submittedName>
</protein>
<feature type="active site" description="Charge relay system" evidence="5 6">
    <location>
        <position position="242"/>
    </location>
</feature>
<dbReference type="InterPro" id="IPR023828">
    <property type="entry name" value="Peptidase_S8_Ser-AS"/>
</dbReference>
<dbReference type="InterPro" id="IPR036852">
    <property type="entry name" value="Peptidase_S8/S53_dom_sf"/>
</dbReference>
<dbReference type="Pfam" id="PF00082">
    <property type="entry name" value="Peptidase_S8"/>
    <property type="match status" value="1"/>
</dbReference>
<feature type="active site" description="Charge relay system" evidence="5 6">
    <location>
        <position position="211"/>
    </location>
</feature>
<dbReference type="GO" id="GO:0006508">
    <property type="term" value="P:proteolysis"/>
    <property type="evidence" value="ECO:0007669"/>
    <property type="project" value="UniProtKB-KW"/>
</dbReference>
<dbReference type="SUPFAM" id="SSF52743">
    <property type="entry name" value="Subtilisin-like"/>
    <property type="match status" value="1"/>
</dbReference>
<dbReference type="PROSITE" id="PS00137">
    <property type="entry name" value="SUBTILASE_HIS"/>
    <property type="match status" value="1"/>
</dbReference>
<feature type="domain" description="Peptidase S8/S53" evidence="9">
    <location>
        <begin position="202"/>
        <end position="462"/>
    </location>
</feature>
<evidence type="ECO:0000256" key="2">
    <source>
        <dbReference type="ARBA" id="ARBA00022670"/>
    </source>
</evidence>
<dbReference type="GO" id="GO:0004252">
    <property type="term" value="F:serine-type endopeptidase activity"/>
    <property type="evidence" value="ECO:0007669"/>
    <property type="project" value="UniProtKB-UniRule"/>
</dbReference>
<reference evidence="10" key="1">
    <citation type="submission" date="2021-01" db="EMBL/GenBank/DDBJ databases">
        <title>Whole genome shotgun sequence of Spirilliplanes yamanashiensis NBRC 15828.</title>
        <authorList>
            <person name="Komaki H."/>
            <person name="Tamura T."/>
        </authorList>
    </citation>
    <scope>NUCLEOTIDE SEQUENCE</scope>
    <source>
        <strain evidence="10">NBRC 15828</strain>
    </source>
</reference>
<dbReference type="InterPro" id="IPR022398">
    <property type="entry name" value="Peptidase_S8_His-AS"/>
</dbReference>
<dbReference type="PANTHER" id="PTHR43806:SF11">
    <property type="entry name" value="CEREVISIN-RELATED"/>
    <property type="match status" value="1"/>
</dbReference>
<evidence type="ECO:0000256" key="8">
    <source>
        <dbReference type="SAM" id="SignalP"/>
    </source>
</evidence>
<gene>
    <name evidence="10" type="ORF">Sya03_32940</name>
</gene>
<name>A0A8J4DJ93_9ACTN</name>